<proteinExistence type="predicted"/>
<accession>A0A1F6C992</accession>
<protein>
    <submittedName>
        <fullName evidence="1">Uncharacterized protein</fullName>
    </submittedName>
</protein>
<organism evidence="1 2">
    <name type="scientific">Handelsmanbacteria sp. (strain RIFCSPLOWO2_12_FULL_64_10)</name>
    <dbReference type="NCBI Taxonomy" id="1817868"/>
    <lineage>
        <taxon>Bacteria</taxon>
        <taxon>Candidatus Handelsmaniibacteriota</taxon>
    </lineage>
</organism>
<dbReference type="EMBL" id="MFKF01000367">
    <property type="protein sequence ID" value="OGG45718.1"/>
    <property type="molecule type" value="Genomic_DNA"/>
</dbReference>
<dbReference type="AlphaFoldDB" id="A0A1F6C992"/>
<evidence type="ECO:0000313" key="1">
    <source>
        <dbReference type="EMBL" id="OGG45718.1"/>
    </source>
</evidence>
<comment type="caution">
    <text evidence="1">The sequence shown here is derived from an EMBL/GenBank/DDBJ whole genome shotgun (WGS) entry which is preliminary data.</text>
</comment>
<reference evidence="1 2" key="1">
    <citation type="journal article" date="2016" name="Nat. Commun.">
        <title>Thousands of microbial genomes shed light on interconnected biogeochemical processes in an aquifer system.</title>
        <authorList>
            <person name="Anantharaman K."/>
            <person name="Brown C.T."/>
            <person name="Hug L.A."/>
            <person name="Sharon I."/>
            <person name="Castelle C.J."/>
            <person name="Probst A.J."/>
            <person name="Thomas B.C."/>
            <person name="Singh A."/>
            <person name="Wilkins M.J."/>
            <person name="Karaoz U."/>
            <person name="Brodie E.L."/>
            <person name="Williams K.H."/>
            <person name="Hubbard S.S."/>
            <person name="Banfield J.F."/>
        </authorList>
    </citation>
    <scope>NUCLEOTIDE SEQUENCE [LARGE SCALE GENOMIC DNA]</scope>
    <source>
        <strain evidence="2">RIFCSPLOWO2_12_FULL_64_10</strain>
    </source>
</reference>
<sequence length="79" mass="8839">MQATANTLFIACSDRGIVLPPIPYPDREQMEALARIGDAIIPEQRAKLEKKVEEGITWVEAQAIIDYYQEKHGQAKKAA</sequence>
<name>A0A1F6C992_HANXR</name>
<gene>
    <name evidence="1" type="ORF">A3F84_18390</name>
</gene>
<dbReference type="Proteomes" id="UP000178606">
    <property type="component" value="Unassembled WGS sequence"/>
</dbReference>
<evidence type="ECO:0000313" key="2">
    <source>
        <dbReference type="Proteomes" id="UP000178606"/>
    </source>
</evidence>